<organism evidence="3 4">
    <name type="scientific">Massilia terrae</name>
    <dbReference type="NCBI Taxonomy" id="1811224"/>
    <lineage>
        <taxon>Bacteria</taxon>
        <taxon>Pseudomonadati</taxon>
        <taxon>Pseudomonadota</taxon>
        <taxon>Betaproteobacteria</taxon>
        <taxon>Burkholderiales</taxon>
        <taxon>Oxalobacteraceae</taxon>
        <taxon>Telluria group</taxon>
        <taxon>Massilia</taxon>
    </lineage>
</organism>
<dbReference type="Gene3D" id="3.30.530.20">
    <property type="match status" value="2"/>
</dbReference>
<dbReference type="SUPFAM" id="SSF55961">
    <property type="entry name" value="Bet v1-like"/>
    <property type="match status" value="2"/>
</dbReference>
<dbReference type="InterPro" id="IPR013538">
    <property type="entry name" value="ASHA1/2-like_C"/>
</dbReference>
<dbReference type="RefSeq" id="WP_258811607.1">
    <property type="nucleotide sequence ID" value="NZ_JANUGU010000002.1"/>
</dbReference>
<dbReference type="EMBL" id="JANUGU010000002">
    <property type="protein sequence ID" value="MCS0658425.1"/>
    <property type="molecule type" value="Genomic_DNA"/>
</dbReference>
<dbReference type="CDD" id="cd08900">
    <property type="entry name" value="SRPBCC_CalC_Aha1-like_7"/>
    <property type="match status" value="1"/>
</dbReference>
<keyword evidence="4" id="KW-1185">Reference proteome</keyword>
<evidence type="ECO:0000259" key="2">
    <source>
        <dbReference type="Pfam" id="PF08327"/>
    </source>
</evidence>
<comment type="similarity">
    <text evidence="1">Belongs to the AHA1 family.</text>
</comment>
<accession>A0ABT2CWR4</accession>
<sequence length="313" mass="34908">MANDTVAIRQHHLNVSRVFAAPREQVFAAWSSAEHVKLWFCPRMFTVPDAKVEFRVGGAFEVCMRAPDGSDHWTRGHFTEIIPNTRLALEMGVADADGDMLFTASTVVDFENDCGGTRMSVEQHYLLLQPAAEMMVKGAQQGWAETLDNLGRALSYQAEQSAAARNIVHGSFRIERHFNAPRERVWQAFADRAAKDKWFSGGKGYTSIKREMDVRPGGREIAQGRWDSGMVSSFDAVYFDVLPNERLVYSYEMHLDERKISVSLATIELRGDGATTTVVVNEHGAFLDGYDDAGSRERGTRSLLDAIAASLEH</sequence>
<reference evidence="3 4" key="1">
    <citation type="submission" date="2022-08" db="EMBL/GenBank/DDBJ databases">
        <title>Reclassification of Massilia species as members of the genera Telluria, Duganella, Pseudoduganella, Mokoshia gen. nov. and Zemynaea gen. nov. using orthogonal and non-orthogonal genome-based approaches.</title>
        <authorList>
            <person name="Bowman J.P."/>
        </authorList>
    </citation>
    <scope>NUCLEOTIDE SEQUENCE [LARGE SCALE GENOMIC DNA]</scope>
    <source>
        <strain evidence="3 4">JCM 31606</strain>
    </source>
</reference>
<protein>
    <submittedName>
        <fullName evidence="3">SRPBCC family protein</fullName>
    </submittedName>
</protein>
<name>A0ABT2CWR4_9BURK</name>
<dbReference type="Proteomes" id="UP001204621">
    <property type="component" value="Unassembled WGS sequence"/>
</dbReference>
<proteinExistence type="inferred from homology"/>
<gene>
    <name evidence="3" type="ORF">NX778_10150</name>
</gene>
<dbReference type="CDD" id="cd07814">
    <property type="entry name" value="SRPBCC_CalC_Aha1-like"/>
    <property type="match status" value="1"/>
</dbReference>
<evidence type="ECO:0000313" key="4">
    <source>
        <dbReference type="Proteomes" id="UP001204621"/>
    </source>
</evidence>
<feature type="domain" description="Activator of Hsp90 ATPase homologue 1/2-like C-terminal" evidence="2">
    <location>
        <begin position="179"/>
        <end position="312"/>
    </location>
</feature>
<feature type="domain" description="Activator of Hsp90 ATPase homologue 1/2-like C-terminal" evidence="2">
    <location>
        <begin position="20"/>
        <end position="154"/>
    </location>
</feature>
<evidence type="ECO:0000313" key="3">
    <source>
        <dbReference type="EMBL" id="MCS0658425.1"/>
    </source>
</evidence>
<dbReference type="Pfam" id="PF08327">
    <property type="entry name" value="AHSA1"/>
    <property type="match status" value="2"/>
</dbReference>
<dbReference type="InterPro" id="IPR023393">
    <property type="entry name" value="START-like_dom_sf"/>
</dbReference>
<evidence type="ECO:0000256" key="1">
    <source>
        <dbReference type="ARBA" id="ARBA00006817"/>
    </source>
</evidence>
<comment type="caution">
    <text evidence="3">The sequence shown here is derived from an EMBL/GenBank/DDBJ whole genome shotgun (WGS) entry which is preliminary data.</text>
</comment>